<dbReference type="CDD" id="cd01104">
    <property type="entry name" value="HTH_MlrA-CarA"/>
    <property type="match status" value="1"/>
</dbReference>
<dbReference type="PROSITE" id="PS51332">
    <property type="entry name" value="B12_BINDING"/>
    <property type="match status" value="1"/>
</dbReference>
<name>A0A366XYU6_9BACI</name>
<keyword evidence="1" id="KW-0805">Transcription regulation</keyword>
<evidence type="ECO:0000256" key="1">
    <source>
        <dbReference type="ARBA" id="ARBA00023015"/>
    </source>
</evidence>
<dbReference type="Pfam" id="PF13411">
    <property type="entry name" value="MerR_1"/>
    <property type="match status" value="1"/>
</dbReference>
<dbReference type="InterPro" id="IPR000551">
    <property type="entry name" value="MerR-type_HTH_dom"/>
</dbReference>
<dbReference type="InterPro" id="IPR036724">
    <property type="entry name" value="Cobalamin-bd_sf"/>
</dbReference>
<dbReference type="InterPro" id="IPR009061">
    <property type="entry name" value="DNA-bd_dom_put_sf"/>
</dbReference>
<dbReference type="Gene3D" id="1.10.1660.10">
    <property type="match status" value="1"/>
</dbReference>
<proteinExistence type="predicted"/>
<dbReference type="PROSITE" id="PS50937">
    <property type="entry name" value="HTH_MERR_2"/>
    <property type="match status" value="1"/>
</dbReference>
<dbReference type="PANTHER" id="PTHR30204:SF67">
    <property type="entry name" value="HTH-TYPE TRANSCRIPTIONAL REGULATOR MLRA-RELATED"/>
    <property type="match status" value="1"/>
</dbReference>
<dbReference type="AlphaFoldDB" id="A0A366XYU6"/>
<dbReference type="PANTHER" id="PTHR30204">
    <property type="entry name" value="REDOX-CYCLING DRUG-SENSING TRANSCRIPTIONAL ACTIVATOR SOXR"/>
    <property type="match status" value="1"/>
</dbReference>
<dbReference type="EMBL" id="QOCW01000005">
    <property type="protein sequence ID" value="RBW70315.1"/>
    <property type="molecule type" value="Genomic_DNA"/>
</dbReference>
<evidence type="ECO:0000259" key="4">
    <source>
        <dbReference type="PROSITE" id="PS50937"/>
    </source>
</evidence>
<dbReference type="InterPro" id="IPR047057">
    <property type="entry name" value="MerR_fam"/>
</dbReference>
<feature type="domain" description="B12-binding" evidence="5">
    <location>
        <begin position="177"/>
        <end position="302"/>
    </location>
</feature>
<dbReference type="RefSeq" id="WP_113805222.1">
    <property type="nucleotide sequence ID" value="NZ_QOCW01000005.1"/>
</dbReference>
<dbReference type="SUPFAM" id="SSF46955">
    <property type="entry name" value="Putative DNA-binding domain"/>
    <property type="match status" value="1"/>
</dbReference>
<dbReference type="GO" id="GO:0031419">
    <property type="term" value="F:cobalamin binding"/>
    <property type="evidence" value="ECO:0007669"/>
    <property type="project" value="InterPro"/>
</dbReference>
<comment type="caution">
    <text evidence="6">The sequence shown here is derived from an EMBL/GenBank/DDBJ whole genome shotgun (WGS) entry which is preliminary data.</text>
</comment>
<organism evidence="6 7">
    <name type="scientific">Bacillus taeanensis</name>
    <dbReference type="NCBI Taxonomy" id="273032"/>
    <lineage>
        <taxon>Bacteria</taxon>
        <taxon>Bacillati</taxon>
        <taxon>Bacillota</taxon>
        <taxon>Bacilli</taxon>
        <taxon>Bacillales</taxon>
        <taxon>Bacillaceae</taxon>
        <taxon>Bacillus</taxon>
    </lineage>
</organism>
<dbReference type="InterPro" id="IPR006158">
    <property type="entry name" value="Cobalamin-bd"/>
</dbReference>
<dbReference type="SMART" id="SM00422">
    <property type="entry name" value="HTH_MERR"/>
    <property type="match status" value="1"/>
</dbReference>
<evidence type="ECO:0000313" key="6">
    <source>
        <dbReference type="EMBL" id="RBW70315.1"/>
    </source>
</evidence>
<evidence type="ECO:0000313" key="7">
    <source>
        <dbReference type="Proteomes" id="UP000253314"/>
    </source>
</evidence>
<sequence>MTPAEGKYNIKAVSKMLGIQPGTLRAWERRYNFMSPVRNVSGHRLYTEQQVQKLKWLLDKINQGFTISQAIELLENHKTETFIEENNQQDRAYELSQHLVHALLRFDEQEAHQLLSQAFTLYSIEKVTIDILGSLLVQVGDMWEKGQITTAHEHFTSAFLRSRIGMIFHTLPVNSYLPTAVAVCCPDESHELGLLIFTLYLRRRGFKVVYLGTGIPEEDVEMVIEELKPAFLFLSCSLTENLQGALKFIEGLQKRKDLAVGIGGPACDQLSDQQYQKIQSYLVGSTKEKWDNWIDYHLSNDV</sequence>
<dbReference type="Gene3D" id="1.10.1240.10">
    <property type="entry name" value="Methionine synthase domain"/>
    <property type="match status" value="1"/>
</dbReference>
<dbReference type="Pfam" id="PF02607">
    <property type="entry name" value="B12-binding_2"/>
    <property type="match status" value="1"/>
</dbReference>
<dbReference type="InterPro" id="IPR036594">
    <property type="entry name" value="Meth_synthase_dom"/>
</dbReference>
<dbReference type="InterPro" id="IPR003759">
    <property type="entry name" value="Cbl-bd_cap"/>
</dbReference>
<keyword evidence="7" id="KW-1185">Reference proteome</keyword>
<dbReference type="Pfam" id="PF02310">
    <property type="entry name" value="B12-binding"/>
    <property type="match status" value="1"/>
</dbReference>
<dbReference type="OrthoDB" id="9800334at2"/>
<dbReference type="Gene3D" id="3.40.50.280">
    <property type="entry name" value="Cobalamin-binding domain"/>
    <property type="match status" value="1"/>
</dbReference>
<dbReference type="GO" id="GO:0003700">
    <property type="term" value="F:DNA-binding transcription factor activity"/>
    <property type="evidence" value="ECO:0007669"/>
    <property type="project" value="InterPro"/>
</dbReference>
<keyword evidence="2" id="KW-0238">DNA-binding</keyword>
<gene>
    <name evidence="6" type="ORF">DS031_07020</name>
</gene>
<evidence type="ECO:0000256" key="3">
    <source>
        <dbReference type="ARBA" id="ARBA00023163"/>
    </source>
</evidence>
<dbReference type="GO" id="GO:0046872">
    <property type="term" value="F:metal ion binding"/>
    <property type="evidence" value="ECO:0007669"/>
    <property type="project" value="InterPro"/>
</dbReference>
<accession>A0A366XYU6</accession>
<evidence type="ECO:0000259" key="5">
    <source>
        <dbReference type="PROSITE" id="PS51332"/>
    </source>
</evidence>
<dbReference type="Proteomes" id="UP000253314">
    <property type="component" value="Unassembled WGS sequence"/>
</dbReference>
<feature type="domain" description="HTH merR-type" evidence="4">
    <location>
        <begin position="7"/>
        <end position="76"/>
    </location>
</feature>
<keyword evidence="3" id="KW-0804">Transcription</keyword>
<evidence type="ECO:0000256" key="2">
    <source>
        <dbReference type="ARBA" id="ARBA00023125"/>
    </source>
</evidence>
<protein>
    <submittedName>
        <fullName evidence="6">MerR family transcriptional regulator</fullName>
    </submittedName>
</protein>
<dbReference type="GO" id="GO:0003677">
    <property type="term" value="F:DNA binding"/>
    <property type="evidence" value="ECO:0007669"/>
    <property type="project" value="UniProtKB-KW"/>
</dbReference>
<dbReference type="SUPFAM" id="SSF52242">
    <property type="entry name" value="Cobalamin (vitamin B12)-binding domain"/>
    <property type="match status" value="1"/>
</dbReference>
<reference evidence="6 7" key="1">
    <citation type="submission" date="2018-07" db="EMBL/GenBank/DDBJ databases">
        <title>Lottiidibacillus patelloidae gen. nov., sp. nov., isolated from the intestinal tract of a marine limpet and the reclassification of B. taeanensis BH030017T, B. algicola KMM 3737T and B. hwajinpoensis SW-72T as genus Lottiidibacillus.</title>
        <authorList>
            <person name="Liu R."/>
            <person name="Huang Z."/>
        </authorList>
    </citation>
    <scope>NUCLEOTIDE SEQUENCE [LARGE SCALE GENOMIC DNA]</scope>
    <source>
        <strain evidence="6 7">BH030017</strain>
    </source>
</reference>